<evidence type="ECO:0000313" key="1">
    <source>
        <dbReference type="EMBL" id="PHM37509.1"/>
    </source>
</evidence>
<reference evidence="1 4" key="3">
    <citation type="journal article" date="2017" name="Nat. Microbiol.">
        <title>Natural product diversity associated with the nematode symbionts Photorhabdus and Xenorhabdus.</title>
        <authorList>
            <person name="Tobias N.J."/>
            <person name="Wolff H."/>
            <person name="Djahanschiri B."/>
            <person name="Grundmann F."/>
            <person name="Kronenwerth M."/>
            <person name="Shi Y.M."/>
            <person name="Simonyi S."/>
            <person name="Grun P."/>
            <person name="Shapiro-Ilan D."/>
            <person name="Pidot S.J."/>
            <person name="Stinear T.P."/>
            <person name="Ebersberger I."/>
            <person name="Bode H.B."/>
        </authorList>
    </citation>
    <scope>NUCLEOTIDE SEQUENCE [LARGE SCALE GENOMIC DNA]</scope>
    <source>
        <strain evidence="1 4">DSM 16336</strain>
    </source>
</reference>
<evidence type="ECO:0000313" key="2">
    <source>
        <dbReference type="EMBL" id="SIP73013.1"/>
    </source>
</evidence>
<dbReference type="EMBL" id="NIBU01000007">
    <property type="protein sequence ID" value="PHM37509.1"/>
    <property type="molecule type" value="Genomic_DNA"/>
</dbReference>
<dbReference type="AlphaFoldDB" id="A0A1N6MVU4"/>
<protein>
    <submittedName>
        <fullName evidence="2">Uncharacterized protein</fullName>
    </submittedName>
</protein>
<gene>
    <name evidence="1" type="ORF">Xinn_00887</name>
    <name evidence="2" type="ORF">XIS1_1700064</name>
</gene>
<reference evidence="2" key="1">
    <citation type="submission" date="2016-12" db="EMBL/GenBank/DDBJ databases">
        <authorList>
            <person name="Song W.-J."/>
            <person name="Kurnit D.M."/>
        </authorList>
    </citation>
    <scope>NUCLEOTIDE SEQUENCE [LARGE SCALE GENOMIC DNA]</scope>
    <source>
        <strain evidence="2">HGB1681</strain>
    </source>
</reference>
<proteinExistence type="predicted"/>
<dbReference type="Proteomes" id="UP000224871">
    <property type="component" value="Unassembled WGS sequence"/>
</dbReference>
<organism evidence="2 3">
    <name type="scientific">Xenorhabdus innexi</name>
    <dbReference type="NCBI Taxonomy" id="290109"/>
    <lineage>
        <taxon>Bacteria</taxon>
        <taxon>Pseudomonadati</taxon>
        <taxon>Pseudomonadota</taxon>
        <taxon>Gammaproteobacteria</taxon>
        <taxon>Enterobacterales</taxon>
        <taxon>Morganellaceae</taxon>
        <taxon>Xenorhabdus</taxon>
    </lineage>
</organism>
<sequence>MVAVNGVEHQTVFQSEGEGGNLEEREIRWYNMYIYYTAKTYKHKVLKHY</sequence>
<accession>A0A1N6MVU4</accession>
<dbReference type="EMBL" id="FTLG01000080">
    <property type="protein sequence ID" value="SIP73013.1"/>
    <property type="molecule type" value="Genomic_DNA"/>
</dbReference>
<reference evidence="3" key="2">
    <citation type="submission" date="2016-12" db="EMBL/GenBank/DDBJ databases">
        <authorList>
            <person name="Gaudriault S."/>
        </authorList>
    </citation>
    <scope>NUCLEOTIDE SEQUENCE [LARGE SCALE GENOMIC DNA]</scope>
    <source>
        <strain evidence="3">HGB1681 (deposited as PTA-6826 in the American Type Culture Collection)</strain>
    </source>
</reference>
<evidence type="ECO:0000313" key="4">
    <source>
        <dbReference type="Proteomes" id="UP000224871"/>
    </source>
</evidence>
<keyword evidence="4" id="KW-1185">Reference proteome</keyword>
<evidence type="ECO:0000313" key="3">
    <source>
        <dbReference type="Proteomes" id="UP000196435"/>
    </source>
</evidence>
<dbReference type="Proteomes" id="UP000196435">
    <property type="component" value="Unassembled WGS sequence"/>
</dbReference>
<name>A0A1N6MVU4_9GAMM</name>